<proteinExistence type="inferred from homology"/>
<evidence type="ECO:0000256" key="4">
    <source>
        <dbReference type="ARBA" id="ARBA00023172"/>
    </source>
</evidence>
<dbReference type="InterPro" id="IPR036397">
    <property type="entry name" value="RNaseH_sf"/>
</dbReference>
<dbReference type="InterPro" id="IPR009057">
    <property type="entry name" value="Homeodomain-like_sf"/>
</dbReference>
<dbReference type="EMBL" id="AP012274">
    <property type="protein sequence ID" value="BAO45769.1"/>
    <property type="molecule type" value="Genomic_DNA"/>
</dbReference>
<dbReference type="InterPro" id="IPR054353">
    <property type="entry name" value="IstA-like_C"/>
</dbReference>
<dbReference type="Pfam" id="PF11427">
    <property type="entry name" value="HTH_Tnp_Tc3_1"/>
    <property type="match status" value="1"/>
</dbReference>
<dbReference type="Gene3D" id="3.30.420.10">
    <property type="entry name" value="Ribonuclease H-like superfamily/Ribonuclease H"/>
    <property type="match status" value="1"/>
</dbReference>
<evidence type="ECO:0000259" key="5">
    <source>
        <dbReference type="PROSITE" id="PS50531"/>
    </source>
</evidence>
<name>A0A7U6GLD2_9GAMM</name>
<evidence type="ECO:0000256" key="1">
    <source>
        <dbReference type="ARBA" id="ARBA00009277"/>
    </source>
</evidence>
<geneLocation type="plasmid" evidence="8">
    <name>pTBH10 DNA</name>
</geneLocation>
<dbReference type="GO" id="GO:0003677">
    <property type="term" value="F:DNA binding"/>
    <property type="evidence" value="ECO:0007669"/>
    <property type="project" value="UniProtKB-KW"/>
</dbReference>
<evidence type="ECO:0000256" key="3">
    <source>
        <dbReference type="ARBA" id="ARBA00023125"/>
    </source>
</evidence>
<keyword evidence="8" id="KW-1185">Reference proteome</keyword>
<evidence type="ECO:0000313" key="8">
    <source>
        <dbReference type="Proteomes" id="UP000031631"/>
    </source>
</evidence>
<accession>A0A7U6GLD2</accession>
<keyword evidence="3" id="KW-0238">DNA-binding</keyword>
<dbReference type="KEGG" id="tbn:TBH_P106"/>
<dbReference type="PROSITE" id="PS50994">
    <property type="entry name" value="INTEGRASE"/>
    <property type="match status" value="1"/>
</dbReference>
<comment type="similarity">
    <text evidence="1">Belongs to the transposase IS21/IS408/IS1162 family.</text>
</comment>
<dbReference type="PANTHER" id="PTHR35004:SF7">
    <property type="entry name" value="INTEGRASE PROTEIN"/>
    <property type="match status" value="1"/>
</dbReference>
<dbReference type="GO" id="GO:0032196">
    <property type="term" value="P:transposition"/>
    <property type="evidence" value="ECO:0007669"/>
    <property type="project" value="UniProtKB-KW"/>
</dbReference>
<dbReference type="Proteomes" id="UP000031631">
    <property type="component" value="Plasmid pTBH10"/>
</dbReference>
<dbReference type="InterPro" id="IPR025898">
    <property type="entry name" value="Tc3_transposase_DNA-bd_dom"/>
</dbReference>
<evidence type="ECO:0000256" key="2">
    <source>
        <dbReference type="ARBA" id="ARBA00022578"/>
    </source>
</evidence>
<feature type="domain" description="Integrase catalytic" evidence="6">
    <location>
        <begin position="114"/>
        <end position="295"/>
    </location>
</feature>
<dbReference type="InterPro" id="IPR017894">
    <property type="entry name" value="HTH_IS21_transposase_type"/>
</dbReference>
<dbReference type="InterPro" id="IPR001584">
    <property type="entry name" value="Integrase_cat-core"/>
</dbReference>
<dbReference type="AlphaFoldDB" id="A0A7U6GLD2"/>
<dbReference type="PANTHER" id="PTHR35004">
    <property type="entry name" value="TRANSPOSASE RV3428C-RELATED"/>
    <property type="match status" value="1"/>
</dbReference>
<dbReference type="PROSITE" id="PS50531">
    <property type="entry name" value="HTH_IS21"/>
    <property type="match status" value="1"/>
</dbReference>
<organism evidence="7 8">
    <name type="scientific">Thiolapillus brandeum</name>
    <dbReference type="NCBI Taxonomy" id="1076588"/>
    <lineage>
        <taxon>Bacteria</taxon>
        <taxon>Pseudomonadati</taxon>
        <taxon>Pseudomonadota</taxon>
        <taxon>Gammaproteobacteria</taxon>
        <taxon>Chromatiales</taxon>
        <taxon>Sedimenticolaceae</taxon>
        <taxon>Thiolapillus</taxon>
    </lineage>
</organism>
<dbReference type="InterPro" id="IPR012337">
    <property type="entry name" value="RNaseH-like_sf"/>
</dbReference>
<dbReference type="GO" id="GO:0006310">
    <property type="term" value="P:DNA recombination"/>
    <property type="evidence" value="ECO:0007669"/>
    <property type="project" value="UniProtKB-KW"/>
</dbReference>
<gene>
    <name evidence="7" type="ORF">TBH_P106</name>
</gene>
<keyword evidence="4" id="KW-0233">DNA recombination</keyword>
<feature type="domain" description="HTH IS21-type" evidence="5">
    <location>
        <begin position="3"/>
        <end position="65"/>
    </location>
</feature>
<protein>
    <submittedName>
        <fullName evidence="7">Transposase</fullName>
    </submittedName>
</protein>
<dbReference type="Pfam" id="PF22483">
    <property type="entry name" value="Mu-transpos_C_2"/>
    <property type="match status" value="1"/>
</dbReference>
<dbReference type="NCBIfam" id="NF033546">
    <property type="entry name" value="transpos_IS21"/>
    <property type="match status" value="1"/>
</dbReference>
<dbReference type="SUPFAM" id="SSF53098">
    <property type="entry name" value="Ribonuclease H-like"/>
    <property type="match status" value="1"/>
</dbReference>
<dbReference type="GO" id="GO:0015074">
    <property type="term" value="P:DNA integration"/>
    <property type="evidence" value="ECO:0007669"/>
    <property type="project" value="InterPro"/>
</dbReference>
<dbReference type="SUPFAM" id="SSF46689">
    <property type="entry name" value="Homeodomain-like"/>
    <property type="match status" value="1"/>
</dbReference>
<keyword evidence="7" id="KW-0614">Plasmid</keyword>
<evidence type="ECO:0000313" key="7">
    <source>
        <dbReference type="EMBL" id="BAO45769.1"/>
    </source>
</evidence>
<sequence length="497" mass="57329">METIAKIRRRHKVNGESISEIARRLNLSRNTVRKYLKQGDPPRYQRREQPKPRLGAYEEQLKTWLEQDSQHPKKQRRTARRLFEDLQAEGYAGAYDSVQRFVKRWKQAKPALSQAFVPLIFPAGDAAQFDWSHEQVELGGVVQTIKLAHFRLAHSRQPFLVAYSRESLEMVFDAHDRAFAFWGGIPKRMIYDNPRTLVDAIKVGKQRRFNRQFLALANHYLFEPVACTPASGWEKGQVENQVGNVREWLFSPRPRFKDLAELNIWLEQQCRKKLARRKHPEQSSQTIGQVFAEEQALLRPVGKPFVGYVEKACRVSSTCTVGYDRNRYSVPAEYAGQGVFLRATATQIKIVHEGKVLACHHRCFNREQQILDPWHYLPVLERKPGALRNGAPFVQWDLPVPVRKVRDHLLKQDKGDRAFVEILLAMKAHGSELLSVACELALEHKTLNAAVVLNHVNRLKEPQPVRENPVPGHLRLQQEPQANCSRYDGLREGHHGQ</sequence>
<dbReference type="Gene3D" id="1.10.10.60">
    <property type="entry name" value="Homeodomain-like"/>
    <property type="match status" value="1"/>
</dbReference>
<keyword evidence="2" id="KW-0815">Transposition</keyword>
<reference evidence="7 8" key="1">
    <citation type="journal article" date="2014" name="PLoS ONE">
        <title>Physiological and genomic features of a novel sulfur-oxidizing gammaproteobacterium belonging to a previously uncultivated symbiotic lineage isolated from a hydrothermal vent.</title>
        <authorList>
            <person name="Nunoura T."/>
            <person name="Takaki Y."/>
            <person name="Kazama H."/>
            <person name="Kakuta J."/>
            <person name="Shimamura S."/>
            <person name="Makita H."/>
            <person name="Hirai M."/>
            <person name="Miyazaki M."/>
            <person name="Takai K."/>
        </authorList>
    </citation>
    <scope>NUCLEOTIDE SEQUENCE [LARGE SCALE GENOMIC DNA]</scope>
    <source>
        <strain evidence="7 8">Hiromi1</strain>
        <plasmid evidence="7">pTBH10</plasmid>
    </source>
</reference>
<evidence type="ECO:0000259" key="6">
    <source>
        <dbReference type="PROSITE" id="PS50994"/>
    </source>
</evidence>